<accession>A0A840Q4P3</accession>
<dbReference type="Proteomes" id="UP000584374">
    <property type="component" value="Unassembled WGS sequence"/>
</dbReference>
<evidence type="ECO:0000256" key="1">
    <source>
        <dbReference type="SAM" id="MobiDB-lite"/>
    </source>
</evidence>
<evidence type="ECO:0000313" key="2">
    <source>
        <dbReference type="EMBL" id="MBB5155446.1"/>
    </source>
</evidence>
<organism evidence="2 3">
    <name type="scientific">Saccharopolyspora phatthalungensis</name>
    <dbReference type="NCBI Taxonomy" id="664693"/>
    <lineage>
        <taxon>Bacteria</taxon>
        <taxon>Bacillati</taxon>
        <taxon>Actinomycetota</taxon>
        <taxon>Actinomycetes</taxon>
        <taxon>Pseudonocardiales</taxon>
        <taxon>Pseudonocardiaceae</taxon>
        <taxon>Saccharopolyspora</taxon>
    </lineage>
</organism>
<comment type="caution">
    <text evidence="2">The sequence shown here is derived from an EMBL/GenBank/DDBJ whole genome shotgun (WGS) entry which is preliminary data.</text>
</comment>
<reference evidence="2 3" key="1">
    <citation type="submission" date="2020-08" db="EMBL/GenBank/DDBJ databases">
        <title>Sequencing the genomes of 1000 actinobacteria strains.</title>
        <authorList>
            <person name="Klenk H.-P."/>
        </authorList>
    </citation>
    <scope>NUCLEOTIDE SEQUENCE [LARGE SCALE GENOMIC DNA]</scope>
    <source>
        <strain evidence="2 3">DSM 45584</strain>
    </source>
</reference>
<name>A0A840Q4P3_9PSEU</name>
<evidence type="ECO:0000313" key="3">
    <source>
        <dbReference type="Proteomes" id="UP000584374"/>
    </source>
</evidence>
<dbReference type="AlphaFoldDB" id="A0A840Q4P3"/>
<gene>
    <name evidence="2" type="ORF">BJ970_002980</name>
</gene>
<sequence>MLKPAPGTVRLQFKRYPFNNGNGYHDRITGHVLRPVDGQWKCRNCMFSVAEQRYLTWKGTIEDTTAKPDTLAHVRGTAKPSRDISNLRHHGAPGTPYRGHHCLSGRNDPASRHR</sequence>
<proteinExistence type="predicted"/>
<keyword evidence="3" id="KW-1185">Reference proteome</keyword>
<protein>
    <submittedName>
        <fullName evidence="2">Uncharacterized protein</fullName>
    </submittedName>
</protein>
<dbReference type="EMBL" id="JACHIW010000001">
    <property type="protein sequence ID" value="MBB5155446.1"/>
    <property type="molecule type" value="Genomic_DNA"/>
</dbReference>
<feature type="region of interest" description="Disordered" evidence="1">
    <location>
        <begin position="76"/>
        <end position="114"/>
    </location>
</feature>